<dbReference type="GO" id="GO:0000110">
    <property type="term" value="C:nucleotide-excision repair factor 1 complex"/>
    <property type="evidence" value="ECO:0007669"/>
    <property type="project" value="TreeGrafter"/>
</dbReference>
<accession>A0A9P8PG64</accession>
<reference evidence="6" key="2">
    <citation type="submission" date="2021-01" db="EMBL/GenBank/DDBJ databases">
        <authorList>
            <person name="Schikora-Tamarit M.A."/>
        </authorList>
    </citation>
    <scope>NUCLEOTIDE SEQUENCE</scope>
    <source>
        <strain evidence="6">CBS6075</strain>
    </source>
</reference>
<evidence type="ECO:0000313" key="6">
    <source>
        <dbReference type="EMBL" id="KAH3671648.1"/>
    </source>
</evidence>
<dbReference type="GO" id="GO:0003684">
    <property type="term" value="F:damaged DNA binding"/>
    <property type="evidence" value="ECO:0007669"/>
    <property type="project" value="InterPro"/>
</dbReference>
<keyword evidence="7" id="KW-1185">Reference proteome</keyword>
<feature type="compositionally biased region" description="Basic and acidic residues" evidence="4">
    <location>
        <begin position="196"/>
        <end position="216"/>
    </location>
</feature>
<evidence type="ECO:0000256" key="4">
    <source>
        <dbReference type="SAM" id="MobiDB-lite"/>
    </source>
</evidence>
<name>A0A9P8PG64_9ASCO</name>
<dbReference type="Proteomes" id="UP000769157">
    <property type="component" value="Unassembled WGS sequence"/>
</dbReference>
<proteinExistence type="predicted"/>
<dbReference type="GeneID" id="70232321"/>
<dbReference type="EMBL" id="JAEUBE010000055">
    <property type="protein sequence ID" value="KAH3671648.1"/>
    <property type="molecule type" value="Genomic_DNA"/>
</dbReference>
<dbReference type="Gene3D" id="3.90.530.10">
    <property type="entry name" value="XPA C-terminal domain"/>
    <property type="match status" value="1"/>
</dbReference>
<dbReference type="InterPro" id="IPR022656">
    <property type="entry name" value="XPA_C"/>
</dbReference>
<feature type="compositionally biased region" description="Polar residues" evidence="4">
    <location>
        <begin position="146"/>
        <end position="155"/>
    </location>
</feature>
<evidence type="ECO:0000256" key="2">
    <source>
        <dbReference type="ARBA" id="ARBA00022833"/>
    </source>
</evidence>
<dbReference type="Pfam" id="PF05181">
    <property type="entry name" value="XPA_C"/>
    <property type="match status" value="1"/>
</dbReference>
<feature type="domain" description="XPA C-terminal" evidence="5">
    <location>
        <begin position="263"/>
        <end position="313"/>
    </location>
</feature>
<dbReference type="GO" id="GO:0000715">
    <property type="term" value="P:nucleotide-excision repair, DNA damage recognition"/>
    <property type="evidence" value="ECO:0007669"/>
    <property type="project" value="TreeGrafter"/>
</dbReference>
<evidence type="ECO:0000256" key="3">
    <source>
        <dbReference type="ARBA" id="ARBA00023242"/>
    </source>
</evidence>
<keyword evidence="3" id="KW-0539">Nucleus</keyword>
<dbReference type="PANTHER" id="PTHR10142">
    <property type="entry name" value="DNA REPAIR PROTEIN COMPLEMENTING XP-A CELLS"/>
    <property type="match status" value="1"/>
</dbReference>
<dbReference type="InterPro" id="IPR037129">
    <property type="entry name" value="XPA_sf"/>
</dbReference>
<evidence type="ECO:0000259" key="5">
    <source>
        <dbReference type="Pfam" id="PF05181"/>
    </source>
</evidence>
<feature type="region of interest" description="Disordered" evidence="4">
    <location>
        <begin position="118"/>
        <end position="159"/>
    </location>
</feature>
<reference evidence="6" key="1">
    <citation type="journal article" date="2021" name="Open Biol.">
        <title>Shared evolutionary footprints suggest mitochondrial oxidative damage underlies multiple complex I losses in fungi.</title>
        <authorList>
            <person name="Schikora-Tamarit M.A."/>
            <person name="Marcet-Houben M."/>
            <person name="Nosek J."/>
            <person name="Gabaldon T."/>
        </authorList>
    </citation>
    <scope>NUCLEOTIDE SEQUENCE</scope>
    <source>
        <strain evidence="6">CBS6075</strain>
    </source>
</reference>
<feature type="region of interest" description="Disordered" evidence="4">
    <location>
        <begin position="196"/>
        <end position="223"/>
    </location>
</feature>
<comment type="subcellular location">
    <subcellularLocation>
        <location evidence="1">Nucleus</location>
    </subcellularLocation>
</comment>
<dbReference type="AlphaFoldDB" id="A0A9P8PG64"/>
<keyword evidence="2" id="KW-0862">Zinc</keyword>
<dbReference type="PANTHER" id="PTHR10142:SF0">
    <property type="entry name" value="DNA REPAIR PROTEIN COMPLEMENTING XP-A CELLS"/>
    <property type="match status" value="1"/>
</dbReference>
<evidence type="ECO:0000313" key="7">
    <source>
        <dbReference type="Proteomes" id="UP000769157"/>
    </source>
</evidence>
<organism evidence="6 7">
    <name type="scientific">Ogataea philodendri</name>
    <dbReference type="NCBI Taxonomy" id="1378263"/>
    <lineage>
        <taxon>Eukaryota</taxon>
        <taxon>Fungi</taxon>
        <taxon>Dikarya</taxon>
        <taxon>Ascomycota</taxon>
        <taxon>Saccharomycotina</taxon>
        <taxon>Pichiomycetes</taxon>
        <taxon>Pichiales</taxon>
        <taxon>Pichiaceae</taxon>
        <taxon>Ogataea</taxon>
    </lineage>
</organism>
<gene>
    <name evidence="6" type="ORF">OGAPHI_000353</name>
</gene>
<dbReference type="GO" id="GO:1901255">
    <property type="term" value="P:nucleotide-excision repair involved in interstrand cross-link repair"/>
    <property type="evidence" value="ECO:0007669"/>
    <property type="project" value="TreeGrafter"/>
</dbReference>
<dbReference type="GO" id="GO:0006284">
    <property type="term" value="P:base-excision repair"/>
    <property type="evidence" value="ECO:0007669"/>
    <property type="project" value="TreeGrafter"/>
</dbReference>
<dbReference type="CDD" id="cd21077">
    <property type="entry name" value="DBD_Rad14"/>
    <property type="match status" value="1"/>
</dbReference>
<dbReference type="InterPro" id="IPR000465">
    <property type="entry name" value="XPA/RAD14"/>
</dbReference>
<dbReference type="SUPFAM" id="SSF46955">
    <property type="entry name" value="Putative DNA-binding domain"/>
    <property type="match status" value="1"/>
</dbReference>
<dbReference type="RefSeq" id="XP_046064824.1">
    <property type="nucleotide sequence ID" value="XM_046204533.1"/>
</dbReference>
<sequence length="406" mass="47306">MMDPDPLFEYSVAEKDWTVSVFKLNAACRSTPVRFGIYLSLYTVFFLARRGVIGDESSGFDTPDSSFLGVEGNRSKALEKIRLRQQALRGQTGAVPQKQLTTEQRELIERNRQKALERRRLREQGDGPPPAVPTQDVRLPKEAPVNQGQPQSGATTEFRKVPDRIRPSVKKNDYIEYDFSTMEDTFGGFLSEADRKEASENDKSLEQWQEEQKNRPLVEPAPPLDQANAPKCFECGSIDLNRNLYQVFGCRVCRSCEQKYPEKYSLLTKTECKEDYFLTEPELADEGLFKRIVKENPRSGTYSKMQLFLRFQIEEFAFKKWGSAENLDKEWLRREELRVKRRDKKFNQRLRDMRKKMRAEEFTRKIRGERGERHEHDWSKGVPSGEPGMVKRRCKDCGLEIEEIVM</sequence>
<dbReference type="NCBIfam" id="TIGR00598">
    <property type="entry name" value="rad14"/>
    <property type="match status" value="1"/>
</dbReference>
<protein>
    <recommendedName>
        <fullName evidence="5">XPA C-terminal domain-containing protein</fullName>
    </recommendedName>
</protein>
<dbReference type="GO" id="GO:0070914">
    <property type="term" value="P:UV-damage excision repair"/>
    <property type="evidence" value="ECO:0007669"/>
    <property type="project" value="TreeGrafter"/>
</dbReference>
<dbReference type="OrthoDB" id="5368863at2759"/>
<evidence type="ECO:0000256" key="1">
    <source>
        <dbReference type="ARBA" id="ARBA00004123"/>
    </source>
</evidence>
<dbReference type="InterPro" id="IPR009061">
    <property type="entry name" value="DNA-bd_dom_put_sf"/>
</dbReference>
<comment type="caution">
    <text evidence="6">The sequence shown here is derived from an EMBL/GenBank/DDBJ whole genome shotgun (WGS) entry which is preliminary data.</text>
</comment>